<feature type="domain" description="Calcineurin-like phosphoesterase" evidence="2">
    <location>
        <begin position="1"/>
        <end position="185"/>
    </location>
</feature>
<evidence type="ECO:0000313" key="4">
    <source>
        <dbReference type="Proteomes" id="UP001333102"/>
    </source>
</evidence>
<dbReference type="PIRSF" id="PIRSF000883">
    <property type="entry name" value="Pesterase_MJ0912"/>
    <property type="match status" value="1"/>
</dbReference>
<gene>
    <name evidence="3" type="ORF">VLY81_11750</name>
</gene>
<dbReference type="CDD" id="cd00838">
    <property type="entry name" value="MPP_superfamily"/>
    <property type="match status" value="1"/>
</dbReference>
<protein>
    <submittedName>
        <fullName evidence="3">Metallophosphoesterase family protein</fullName>
    </submittedName>
</protein>
<dbReference type="Proteomes" id="UP001333102">
    <property type="component" value="Chromosome"/>
</dbReference>
<evidence type="ECO:0000313" key="3">
    <source>
        <dbReference type="EMBL" id="WRP14088.1"/>
    </source>
</evidence>
<comment type="similarity">
    <text evidence="1">Belongs to the metallophosphoesterase superfamily. YfcE family.</text>
</comment>
<name>A0ABZ1BND9_9FIRM</name>
<keyword evidence="4" id="KW-1185">Reference proteome</keyword>
<dbReference type="PANTHER" id="PTHR42850">
    <property type="entry name" value="METALLOPHOSPHOESTERASE"/>
    <property type="match status" value="1"/>
</dbReference>
<dbReference type="SUPFAM" id="SSF56300">
    <property type="entry name" value="Metallo-dependent phosphatases"/>
    <property type="match status" value="1"/>
</dbReference>
<dbReference type="InterPro" id="IPR050126">
    <property type="entry name" value="Ap4A_hydrolase"/>
</dbReference>
<evidence type="ECO:0000256" key="1">
    <source>
        <dbReference type="ARBA" id="ARBA00008950"/>
    </source>
</evidence>
<proteinExistence type="inferred from homology"/>
<dbReference type="Pfam" id="PF12850">
    <property type="entry name" value="Metallophos_2"/>
    <property type="match status" value="1"/>
</dbReference>
<organism evidence="3 4">
    <name type="scientific">Geochorda subterranea</name>
    <dbReference type="NCBI Taxonomy" id="3109564"/>
    <lineage>
        <taxon>Bacteria</taxon>
        <taxon>Bacillati</taxon>
        <taxon>Bacillota</taxon>
        <taxon>Limnochordia</taxon>
        <taxon>Limnochordales</taxon>
        <taxon>Geochordaceae</taxon>
        <taxon>Geochorda</taxon>
    </lineage>
</organism>
<reference evidence="4" key="1">
    <citation type="submission" date="2023-12" db="EMBL/GenBank/DDBJ databases">
        <title>Novel isolates from deep terrestrial aquifers shed light on the physiology and ecology of the class Limnochordia.</title>
        <authorList>
            <person name="Karnachuk O.V."/>
            <person name="Lukina A.P."/>
            <person name="Avakyan M.R."/>
            <person name="Kadnikov V."/>
            <person name="Begmatov S."/>
            <person name="Beletsky A.V."/>
            <person name="Mardanov A.V."/>
            <person name="Ravin N.V."/>
        </authorList>
    </citation>
    <scope>NUCLEOTIDE SEQUENCE [LARGE SCALE GENOMIC DNA]</scope>
    <source>
        <strain evidence="4">LN</strain>
    </source>
</reference>
<dbReference type="InterPro" id="IPR024654">
    <property type="entry name" value="Calcineurin-like_PHP_lpxH"/>
</dbReference>
<sequence>MRIAVFSDIHGNWRAMEAVLADLDGRADVVVCGGDVAWGGPWPDRVIEALKAGGWPVVLGNTDVAAADESVARHEPWARWARERLREHHLTFLSSLSLQQQLETPAGPVLVVHSTPADPFAKLPAPSDGAGLERLFGQAGVPLVVHGHDHLPSQARLSGVMVVGAGAVGLPLDGDPRACYVVVTAEPGGFTVEHRRVAYDVEAAVAEARELEMPGAARWGEAVRRGVLPQQVGG</sequence>
<dbReference type="Gene3D" id="3.60.21.10">
    <property type="match status" value="1"/>
</dbReference>
<dbReference type="InterPro" id="IPR029052">
    <property type="entry name" value="Metallo-depent_PP-like"/>
</dbReference>
<dbReference type="PANTHER" id="PTHR42850:SF2">
    <property type="entry name" value="BLL5683 PROTEIN"/>
    <property type="match status" value="1"/>
</dbReference>
<dbReference type="InterPro" id="IPR011152">
    <property type="entry name" value="Pesterase_MJ0912"/>
</dbReference>
<evidence type="ECO:0000259" key="2">
    <source>
        <dbReference type="Pfam" id="PF12850"/>
    </source>
</evidence>
<accession>A0ABZ1BND9</accession>
<dbReference type="RefSeq" id="WP_324668380.1">
    <property type="nucleotide sequence ID" value="NZ_CP141614.1"/>
</dbReference>
<dbReference type="EMBL" id="CP141614">
    <property type="protein sequence ID" value="WRP14088.1"/>
    <property type="molecule type" value="Genomic_DNA"/>
</dbReference>